<accession>A0A0S7WJ78</accession>
<feature type="non-terminal residue" evidence="2">
    <location>
        <position position="71"/>
    </location>
</feature>
<protein>
    <submittedName>
        <fullName evidence="2">Uncharacterized protein</fullName>
    </submittedName>
</protein>
<organism evidence="2 3">
    <name type="scientific">candidate division TA06 bacterium DG_26</name>
    <dbReference type="NCBI Taxonomy" id="1703771"/>
    <lineage>
        <taxon>Bacteria</taxon>
        <taxon>Bacteria division TA06</taxon>
    </lineage>
</organism>
<dbReference type="EMBL" id="LIZT01000028">
    <property type="protein sequence ID" value="KPJ50213.1"/>
    <property type="molecule type" value="Genomic_DNA"/>
</dbReference>
<dbReference type="Proteomes" id="UP000051124">
    <property type="component" value="Unassembled WGS sequence"/>
</dbReference>
<reference evidence="2 3" key="1">
    <citation type="journal article" date="2015" name="Microbiome">
        <title>Genomic resolution of linkages in carbon, nitrogen, and sulfur cycling among widespread estuary sediment bacteria.</title>
        <authorList>
            <person name="Baker B.J."/>
            <person name="Lazar C.S."/>
            <person name="Teske A.P."/>
            <person name="Dick G.J."/>
        </authorList>
    </citation>
    <scope>NUCLEOTIDE SEQUENCE [LARGE SCALE GENOMIC DNA]</scope>
    <source>
        <strain evidence="2">DG_26</strain>
    </source>
</reference>
<name>A0A0S7WJ78_UNCT6</name>
<keyword evidence="1" id="KW-0732">Signal</keyword>
<evidence type="ECO:0000256" key="1">
    <source>
        <dbReference type="SAM" id="SignalP"/>
    </source>
</evidence>
<comment type="caution">
    <text evidence="2">The sequence shown here is derived from an EMBL/GenBank/DDBJ whole genome shotgun (WGS) entry which is preliminary data.</text>
</comment>
<feature type="signal peptide" evidence="1">
    <location>
        <begin position="1"/>
        <end position="20"/>
    </location>
</feature>
<evidence type="ECO:0000313" key="2">
    <source>
        <dbReference type="EMBL" id="KPJ50213.1"/>
    </source>
</evidence>
<feature type="chain" id="PRO_5006639479" evidence="1">
    <location>
        <begin position="21"/>
        <end position="71"/>
    </location>
</feature>
<gene>
    <name evidence="2" type="ORF">AMJ40_03595</name>
</gene>
<dbReference type="AlphaFoldDB" id="A0A0S7WJ78"/>
<evidence type="ECO:0000313" key="3">
    <source>
        <dbReference type="Proteomes" id="UP000051124"/>
    </source>
</evidence>
<sequence>MRKTSVICAVGLCLGASLMADELGVVRDMIEDAHAKWTAGNTSVSSLSFDELRQLCGLPLPEVIGRKLPLP</sequence>
<proteinExistence type="predicted"/>